<dbReference type="EMBL" id="JAEEGB010000003">
    <property type="protein sequence ID" value="MBI6871349.1"/>
    <property type="molecule type" value="Genomic_DNA"/>
</dbReference>
<protein>
    <submittedName>
        <fullName evidence="1">DUF4280 domain-containing protein</fullName>
    </submittedName>
</protein>
<dbReference type="InterPro" id="IPR025460">
    <property type="entry name" value="DUF4280"/>
</dbReference>
<reference evidence="1" key="1">
    <citation type="submission" date="2020-12" db="EMBL/GenBank/DDBJ databases">
        <title>Clostridium thailandense sp. nov., a novel acetogenic bacterium isolated from peat land soil in Thailand.</title>
        <authorList>
            <person name="Chaikitkaew S."/>
            <person name="Birkeland N.K."/>
        </authorList>
    </citation>
    <scope>NUCLEOTIDE SEQUENCE</scope>
    <source>
        <strain evidence="1">DSM 17425</strain>
    </source>
</reference>
<proteinExistence type="predicted"/>
<name>A0A934LZU0_9CLOT</name>
<evidence type="ECO:0000313" key="1">
    <source>
        <dbReference type="EMBL" id="MBI6871349.1"/>
    </source>
</evidence>
<accession>A0A934LZU0</accession>
<dbReference type="Pfam" id="PF14107">
    <property type="entry name" value="DUF4280"/>
    <property type="match status" value="1"/>
</dbReference>
<dbReference type="Proteomes" id="UP000622687">
    <property type="component" value="Unassembled WGS sequence"/>
</dbReference>
<organism evidence="1 2">
    <name type="scientific">Clostridium aciditolerans</name>
    <dbReference type="NCBI Taxonomy" id="339861"/>
    <lineage>
        <taxon>Bacteria</taxon>
        <taxon>Bacillati</taxon>
        <taxon>Bacillota</taxon>
        <taxon>Clostridia</taxon>
        <taxon>Eubacteriales</taxon>
        <taxon>Clostridiaceae</taxon>
        <taxon>Clostridium</taxon>
    </lineage>
</organism>
<evidence type="ECO:0000313" key="2">
    <source>
        <dbReference type="Proteomes" id="UP000622687"/>
    </source>
</evidence>
<gene>
    <name evidence="1" type="ORF">I6U51_01345</name>
</gene>
<sequence length="131" mass="14412">MSGGDNYYIVRGAKMRCDKGTHARKINLPVSHGSYVAEKPMMNKTDRKENNISYFGICNGGCPSNGGNICLIAENGQTIEGKKCCVQILKDWMNVKEETLVEGEPALTTDSVLICKYGGKIKFETNGQEKE</sequence>
<dbReference type="RefSeq" id="WP_211140814.1">
    <property type="nucleotide sequence ID" value="NZ_JAEEGB010000003.1"/>
</dbReference>
<dbReference type="AlphaFoldDB" id="A0A934LZU0"/>
<comment type="caution">
    <text evidence="1">The sequence shown here is derived from an EMBL/GenBank/DDBJ whole genome shotgun (WGS) entry which is preliminary data.</text>
</comment>
<keyword evidence="2" id="KW-1185">Reference proteome</keyword>